<name>A0A8H7BGE1_9PLEO</name>
<sequence length="255" mass="28258">MPVTTRLKQQELPSSTSDSRLELEVRRTAKMTTHTDTGPMDINFGKLPTAIASNNCPVSPGKSDSGDSNKSTLSYTDDFETLPSSGPTSHAHIIDLREYATSMKEEGTLKLQDAIATTLFNVSLATLRSFVNPTVSAFKAVFGTKDVQLVIWRKGLEVFIGTFEHHKSMKLYRFEHVAGFLTGYDGSWHLKVTASNAYSAPKWPDVWAGKFECHGGVTKMTIENEEVNMAKRASILALTVISGRYWELKTDIKMT</sequence>
<dbReference type="AlphaFoldDB" id="A0A8H7BGE1"/>
<feature type="region of interest" description="Disordered" evidence="1">
    <location>
        <begin position="55"/>
        <end position="75"/>
    </location>
</feature>
<accession>A0A8H7BGE1</accession>
<dbReference type="EMBL" id="JAAABM010000001">
    <property type="protein sequence ID" value="KAF7681418.1"/>
    <property type="molecule type" value="Genomic_DNA"/>
</dbReference>
<evidence type="ECO:0000313" key="2">
    <source>
        <dbReference type="EMBL" id="KAF7681418.1"/>
    </source>
</evidence>
<dbReference type="GeneID" id="62198619"/>
<keyword evidence="3" id="KW-1185">Reference proteome</keyword>
<protein>
    <submittedName>
        <fullName evidence="2">Uncharacterized protein</fullName>
    </submittedName>
</protein>
<feature type="region of interest" description="Disordered" evidence="1">
    <location>
        <begin position="1"/>
        <end position="24"/>
    </location>
</feature>
<proteinExistence type="predicted"/>
<dbReference type="RefSeq" id="XP_038791297.1">
    <property type="nucleotide sequence ID" value="XM_038925441.1"/>
</dbReference>
<evidence type="ECO:0000256" key="1">
    <source>
        <dbReference type="SAM" id="MobiDB-lite"/>
    </source>
</evidence>
<dbReference type="Proteomes" id="UP000596902">
    <property type="component" value="Unassembled WGS sequence"/>
</dbReference>
<reference evidence="2" key="2">
    <citation type="submission" date="2020-08" db="EMBL/GenBank/DDBJ databases">
        <title>Draft Genome Sequence of Cumin Blight Pathogen Alternaria burnsii.</title>
        <authorList>
            <person name="Feng Z."/>
        </authorList>
    </citation>
    <scope>NUCLEOTIDE SEQUENCE</scope>
    <source>
        <strain evidence="2">CBS107.38</strain>
    </source>
</reference>
<reference evidence="2" key="1">
    <citation type="submission" date="2020-01" db="EMBL/GenBank/DDBJ databases">
        <authorList>
            <person name="Feng Z.H.Z."/>
        </authorList>
    </citation>
    <scope>NUCLEOTIDE SEQUENCE</scope>
    <source>
        <strain evidence="2">CBS107.38</strain>
    </source>
</reference>
<evidence type="ECO:0000313" key="3">
    <source>
        <dbReference type="Proteomes" id="UP000596902"/>
    </source>
</evidence>
<organism evidence="2 3">
    <name type="scientific">Alternaria burnsii</name>
    <dbReference type="NCBI Taxonomy" id="1187904"/>
    <lineage>
        <taxon>Eukaryota</taxon>
        <taxon>Fungi</taxon>
        <taxon>Dikarya</taxon>
        <taxon>Ascomycota</taxon>
        <taxon>Pezizomycotina</taxon>
        <taxon>Dothideomycetes</taxon>
        <taxon>Pleosporomycetidae</taxon>
        <taxon>Pleosporales</taxon>
        <taxon>Pleosporineae</taxon>
        <taxon>Pleosporaceae</taxon>
        <taxon>Alternaria</taxon>
        <taxon>Alternaria sect. Alternaria</taxon>
    </lineage>
</organism>
<gene>
    <name evidence="2" type="ORF">GT037_000394</name>
</gene>
<feature type="compositionally biased region" description="Polar residues" evidence="1">
    <location>
        <begin position="66"/>
        <end position="75"/>
    </location>
</feature>
<comment type="caution">
    <text evidence="2">The sequence shown here is derived from an EMBL/GenBank/DDBJ whole genome shotgun (WGS) entry which is preliminary data.</text>
</comment>